<reference evidence="2 3" key="1">
    <citation type="submission" date="2019-09" db="EMBL/GenBank/DDBJ databases">
        <title>Draft genome sequences of 48 bacterial type strains from the CCUG.</title>
        <authorList>
            <person name="Tunovic T."/>
            <person name="Pineiro-Iglesias B."/>
            <person name="Unosson C."/>
            <person name="Inganas E."/>
            <person name="Ohlen M."/>
            <person name="Cardew S."/>
            <person name="Jensie-Markopoulos S."/>
            <person name="Salva-Serra F."/>
            <person name="Jaen-Luchoro D."/>
            <person name="Karlsson R."/>
            <person name="Svensson-Stadler L."/>
            <person name="Chun J."/>
            <person name="Moore E."/>
        </authorList>
    </citation>
    <scope>NUCLEOTIDE SEQUENCE [LARGE SCALE GENOMIC DNA]</scope>
    <source>
        <strain evidence="2 3">CCUG 48643</strain>
    </source>
</reference>
<organism evidence="2 3">
    <name type="scientific">Vibrio chagasii</name>
    <dbReference type="NCBI Taxonomy" id="170679"/>
    <lineage>
        <taxon>Bacteria</taxon>
        <taxon>Pseudomonadati</taxon>
        <taxon>Pseudomonadota</taxon>
        <taxon>Gammaproteobacteria</taxon>
        <taxon>Vibrionales</taxon>
        <taxon>Vibrionaceae</taxon>
        <taxon>Vibrio</taxon>
    </lineage>
</organism>
<evidence type="ECO:0000313" key="3">
    <source>
        <dbReference type="Proteomes" id="UP000423756"/>
    </source>
</evidence>
<protein>
    <recommendedName>
        <fullName evidence="4">SnoaL-like domain-containing protein</fullName>
    </recommendedName>
</protein>
<comment type="caution">
    <text evidence="2">The sequence shown here is derived from an EMBL/GenBank/DDBJ whole genome shotgun (WGS) entry which is preliminary data.</text>
</comment>
<dbReference type="Proteomes" id="UP000423756">
    <property type="component" value="Unassembled WGS sequence"/>
</dbReference>
<feature type="chain" id="PRO_5031394890" description="SnoaL-like domain-containing protein" evidence="1">
    <location>
        <begin position="26"/>
        <end position="168"/>
    </location>
</feature>
<name>A0A7V7NPB9_9VIBR</name>
<evidence type="ECO:0008006" key="4">
    <source>
        <dbReference type="Google" id="ProtNLM"/>
    </source>
</evidence>
<dbReference type="RefSeq" id="WP_137409183.1">
    <property type="nucleotide sequence ID" value="NZ_AP025465.1"/>
</dbReference>
<accession>A0A7V7NPB9</accession>
<feature type="signal peptide" evidence="1">
    <location>
        <begin position="1"/>
        <end position="25"/>
    </location>
</feature>
<gene>
    <name evidence="2" type="ORF">F7Q91_24680</name>
</gene>
<evidence type="ECO:0000256" key="1">
    <source>
        <dbReference type="SAM" id="SignalP"/>
    </source>
</evidence>
<proteinExistence type="predicted"/>
<keyword evidence="1" id="KW-0732">Signal</keyword>
<dbReference type="GeneID" id="77341152"/>
<evidence type="ECO:0000313" key="2">
    <source>
        <dbReference type="EMBL" id="KAB0464331.1"/>
    </source>
</evidence>
<sequence>MKNKLHVGLLLTSLFSLTSSFSVFAESGDFITCQSKLNQVNEMYGFFNSDKFKYLTKKDLEKFLAPNMDMITNNKIMASGYTDLMKHFELIGSEMKEFKILPAQYVTEAGNDVVIKYDIDTVNKSGAKVSFSEIAILSFNNDCKITRWDEIVYTKQGHSTLENIRVSD</sequence>
<dbReference type="EMBL" id="VZPX01000106">
    <property type="protein sequence ID" value="KAB0464331.1"/>
    <property type="molecule type" value="Genomic_DNA"/>
</dbReference>
<dbReference type="Gene3D" id="3.10.450.50">
    <property type="match status" value="1"/>
</dbReference>
<dbReference type="AlphaFoldDB" id="A0A7V7NPB9"/>